<keyword evidence="2" id="KW-0805">Transcription regulation</keyword>
<keyword evidence="11" id="KW-1185">Reference proteome</keyword>
<feature type="domain" description="WRKY" evidence="9">
    <location>
        <begin position="236"/>
        <end position="302"/>
    </location>
</feature>
<dbReference type="InterPro" id="IPR036576">
    <property type="entry name" value="WRKY_dom_sf"/>
</dbReference>
<dbReference type="Gene3D" id="2.20.25.80">
    <property type="entry name" value="WRKY domain"/>
    <property type="match status" value="1"/>
</dbReference>
<protein>
    <recommendedName>
        <fullName evidence="9">WRKY domain-containing protein</fullName>
    </recommendedName>
</protein>
<evidence type="ECO:0000256" key="1">
    <source>
        <dbReference type="ARBA" id="ARBA00004123"/>
    </source>
</evidence>
<keyword evidence="3" id="KW-0238">DNA-binding</keyword>
<dbReference type="SMART" id="SM00774">
    <property type="entry name" value="WRKY"/>
    <property type="match status" value="1"/>
</dbReference>
<organism evidence="10 11">
    <name type="scientific">Miscanthus lutarioriparius</name>
    <dbReference type="NCBI Taxonomy" id="422564"/>
    <lineage>
        <taxon>Eukaryota</taxon>
        <taxon>Viridiplantae</taxon>
        <taxon>Streptophyta</taxon>
        <taxon>Embryophyta</taxon>
        <taxon>Tracheophyta</taxon>
        <taxon>Spermatophyta</taxon>
        <taxon>Magnoliopsida</taxon>
        <taxon>Liliopsida</taxon>
        <taxon>Poales</taxon>
        <taxon>Poaceae</taxon>
        <taxon>PACMAD clade</taxon>
        <taxon>Panicoideae</taxon>
        <taxon>Andropogonodae</taxon>
        <taxon>Andropogoneae</taxon>
        <taxon>Saccharinae</taxon>
        <taxon>Miscanthus</taxon>
    </lineage>
</organism>
<keyword evidence="4" id="KW-0804">Transcription</keyword>
<dbReference type="PROSITE" id="PS50811">
    <property type="entry name" value="WRKY"/>
    <property type="match status" value="1"/>
</dbReference>
<dbReference type="PANTHER" id="PTHR32096">
    <property type="entry name" value="WRKY TRANSCRIPTION FACTOR 30-RELATED-RELATED"/>
    <property type="match status" value="1"/>
</dbReference>
<feature type="compositionally biased region" description="Low complexity" evidence="8">
    <location>
        <begin position="352"/>
        <end position="367"/>
    </location>
</feature>
<evidence type="ECO:0000256" key="7">
    <source>
        <dbReference type="ARBA" id="ARBA00060761"/>
    </source>
</evidence>
<evidence type="ECO:0000256" key="2">
    <source>
        <dbReference type="ARBA" id="ARBA00023015"/>
    </source>
</evidence>
<evidence type="ECO:0000313" key="10">
    <source>
        <dbReference type="EMBL" id="CAD6259788.1"/>
    </source>
</evidence>
<sequence length="490" mass="51452">MCDYFLPRMEGDQAGSGDLTDIVRSGGAIPGNAAEMPSTAAADEWQLQGDPMLFPPLPSSTTSEAGCAAAGGTGADVFGADPFSGLVDPFSTDYSSGADFLGAMPDAMAKVGFDTAIGGGSGSGYGGGGGGQMIDMSRKQPLLPRGVQMPALGVLAPRMVLPSPLSSPREIRPYPPLAGDMVKLGITAGQVAGCAIDAAVVGMQMSSPRAAGGIKRRKNQARKVVCIPAPTAARPTGEVVPSDLWAWRKYGQKPIKGSPYPRGYYRCSSSKGCSARKQVERSRNDPNMLVITYTSEHNHPWPTQRNALAGSTRNHHGKNSGGSSGSKGSQNEKQQQQQSNNVKEEPKDPAATTTTTSTTTTTTTSTSPAAVVKEETLAAGSSEALGQVMDAAAVDHNIELMDQVFSESYKPMIPEAGHSDDFFSDLAELELDPMSLIFSKEYMEAKPSGGDRGHHQEKAMSKDLDPLFDMLDWSTNSSSAGSSFEQGKRG</sequence>
<comment type="subcellular location">
    <subcellularLocation>
        <location evidence="1">Nucleus</location>
    </subcellularLocation>
</comment>
<dbReference type="SUPFAM" id="SSF118290">
    <property type="entry name" value="WRKY DNA-binding domain"/>
    <property type="match status" value="1"/>
</dbReference>
<name>A0A811QMW6_9POAL</name>
<evidence type="ECO:0000256" key="8">
    <source>
        <dbReference type="SAM" id="MobiDB-lite"/>
    </source>
</evidence>
<dbReference type="PANTHER" id="PTHR32096:SF149">
    <property type="entry name" value="WRKY DOMAIN-CONTAINING PROTEIN"/>
    <property type="match status" value="1"/>
</dbReference>
<reference evidence="10" key="1">
    <citation type="submission" date="2020-10" db="EMBL/GenBank/DDBJ databases">
        <authorList>
            <person name="Han B."/>
            <person name="Lu T."/>
            <person name="Zhao Q."/>
            <person name="Huang X."/>
            <person name="Zhao Y."/>
        </authorList>
    </citation>
    <scope>NUCLEOTIDE SEQUENCE</scope>
</reference>
<evidence type="ECO:0000256" key="3">
    <source>
        <dbReference type="ARBA" id="ARBA00023125"/>
    </source>
</evidence>
<dbReference type="OrthoDB" id="1937086at2759"/>
<accession>A0A811QMW6</accession>
<evidence type="ECO:0000256" key="4">
    <source>
        <dbReference type="ARBA" id="ARBA00023163"/>
    </source>
</evidence>
<gene>
    <name evidence="10" type="ORF">NCGR_LOCUS43225</name>
</gene>
<dbReference type="InterPro" id="IPR003657">
    <property type="entry name" value="WRKY_dom"/>
</dbReference>
<dbReference type="Pfam" id="PF03106">
    <property type="entry name" value="WRKY"/>
    <property type="match status" value="1"/>
</dbReference>
<comment type="similarity">
    <text evidence="7">Belongs to the WRKY group II-e family.</text>
</comment>
<proteinExistence type="inferred from homology"/>
<evidence type="ECO:0000256" key="5">
    <source>
        <dbReference type="ARBA" id="ARBA00023242"/>
    </source>
</evidence>
<feature type="region of interest" description="Disordered" evidence="8">
    <location>
        <begin position="294"/>
        <end position="370"/>
    </location>
</feature>
<dbReference type="Proteomes" id="UP000604825">
    <property type="component" value="Unassembled WGS sequence"/>
</dbReference>
<feature type="compositionally biased region" description="Polar residues" evidence="8">
    <location>
        <begin position="301"/>
        <end position="312"/>
    </location>
</feature>
<evidence type="ECO:0000256" key="6">
    <source>
        <dbReference type="ARBA" id="ARBA00059805"/>
    </source>
</evidence>
<dbReference type="GO" id="GO:0003700">
    <property type="term" value="F:DNA-binding transcription factor activity"/>
    <property type="evidence" value="ECO:0007669"/>
    <property type="project" value="InterPro"/>
</dbReference>
<dbReference type="EMBL" id="CAJGYO010000011">
    <property type="protein sequence ID" value="CAD6259788.1"/>
    <property type="molecule type" value="Genomic_DNA"/>
</dbReference>
<evidence type="ECO:0000259" key="9">
    <source>
        <dbReference type="PROSITE" id="PS50811"/>
    </source>
</evidence>
<dbReference type="AlphaFoldDB" id="A0A811QMW6"/>
<comment type="caution">
    <text evidence="10">The sequence shown here is derived from an EMBL/GenBank/DDBJ whole genome shotgun (WGS) entry which is preliminary data.</text>
</comment>
<dbReference type="GO" id="GO:0005634">
    <property type="term" value="C:nucleus"/>
    <property type="evidence" value="ECO:0007669"/>
    <property type="project" value="UniProtKB-SubCell"/>
</dbReference>
<dbReference type="FunFam" id="2.20.25.80:FF:000005">
    <property type="entry name" value="probable WRKY transcription factor 14"/>
    <property type="match status" value="1"/>
</dbReference>
<feature type="compositionally biased region" description="Low complexity" evidence="8">
    <location>
        <begin position="326"/>
        <end position="341"/>
    </location>
</feature>
<dbReference type="GO" id="GO:0000976">
    <property type="term" value="F:transcription cis-regulatory region binding"/>
    <property type="evidence" value="ECO:0007669"/>
    <property type="project" value="TreeGrafter"/>
</dbReference>
<feature type="region of interest" description="Disordered" evidence="8">
    <location>
        <begin position="267"/>
        <end position="286"/>
    </location>
</feature>
<comment type="function">
    <text evidence="6">Transcription factor. Interacts specifically with the W box (5'-(T)TGAC[CT]-3'), a frequently occurring elicitor-responsive cis-acting element.</text>
</comment>
<dbReference type="InterPro" id="IPR044810">
    <property type="entry name" value="WRKY_plant"/>
</dbReference>
<keyword evidence="5" id="KW-0539">Nucleus</keyword>
<evidence type="ECO:0000313" key="11">
    <source>
        <dbReference type="Proteomes" id="UP000604825"/>
    </source>
</evidence>